<accession>A0ABY7DEY9</accession>
<keyword evidence="4" id="KW-1185">Reference proteome</keyword>
<feature type="transmembrane region" description="Helical" evidence="2">
    <location>
        <begin position="34"/>
        <end position="54"/>
    </location>
</feature>
<evidence type="ECO:0000313" key="3">
    <source>
        <dbReference type="EMBL" id="WAQ95181.1"/>
    </source>
</evidence>
<feature type="region of interest" description="Disordered" evidence="1">
    <location>
        <begin position="56"/>
        <end position="76"/>
    </location>
</feature>
<keyword evidence="2" id="KW-0472">Membrane</keyword>
<keyword evidence="2" id="KW-1133">Transmembrane helix</keyword>
<proteinExistence type="predicted"/>
<feature type="compositionally biased region" description="Basic and acidic residues" evidence="1">
    <location>
        <begin position="61"/>
        <end position="76"/>
    </location>
</feature>
<sequence length="269" mass="29951">MGVDISTYRARIGTFSGSTGVGVTHEECLVNFTFGLKTVGAVMFIGMLLIMGGVEQNPGPPKKEPSTEKKQNTAGEDRIGSIIIGSRHNLRTKGCKRYRSFATLFSTPRHRVDRVVPSNFPSSSSPLCQRTENSSDSYGELHLQSIFKPIFHFFGLTGRVNKQISVSEARILVEDNSSSGIQPTEAPMMLLRGLLSMNYETRDAYTFPLQDSQPQVQHGQRTNRVRTRKRVEVSSPSDLFMATFYCCDPMLQNLFSPYKSQKGVILVVI</sequence>
<dbReference type="EMBL" id="CP111013">
    <property type="protein sequence ID" value="WAQ95181.1"/>
    <property type="molecule type" value="Genomic_DNA"/>
</dbReference>
<dbReference type="Proteomes" id="UP001164746">
    <property type="component" value="Chromosome 2"/>
</dbReference>
<name>A0ABY7DEY9_MYAAR</name>
<evidence type="ECO:0000313" key="4">
    <source>
        <dbReference type="Proteomes" id="UP001164746"/>
    </source>
</evidence>
<evidence type="ECO:0000256" key="1">
    <source>
        <dbReference type="SAM" id="MobiDB-lite"/>
    </source>
</evidence>
<gene>
    <name evidence="3" type="ORF">MAR_027871</name>
</gene>
<keyword evidence="2" id="KW-0812">Transmembrane</keyword>
<evidence type="ECO:0000256" key="2">
    <source>
        <dbReference type="SAM" id="Phobius"/>
    </source>
</evidence>
<reference evidence="3" key="1">
    <citation type="submission" date="2022-11" db="EMBL/GenBank/DDBJ databases">
        <title>Centuries of genome instability and evolution in soft-shell clam transmissible cancer (bioRxiv).</title>
        <authorList>
            <person name="Hart S.F.M."/>
            <person name="Yonemitsu M.A."/>
            <person name="Giersch R.M."/>
            <person name="Beal B.F."/>
            <person name="Arriagada G."/>
            <person name="Davis B.W."/>
            <person name="Ostrander E.A."/>
            <person name="Goff S.P."/>
            <person name="Metzger M.J."/>
        </authorList>
    </citation>
    <scope>NUCLEOTIDE SEQUENCE</scope>
    <source>
        <strain evidence="3">MELC-2E11</strain>
        <tissue evidence="3">Siphon/mantle</tissue>
    </source>
</reference>
<organism evidence="3 4">
    <name type="scientific">Mya arenaria</name>
    <name type="common">Soft-shell clam</name>
    <dbReference type="NCBI Taxonomy" id="6604"/>
    <lineage>
        <taxon>Eukaryota</taxon>
        <taxon>Metazoa</taxon>
        <taxon>Spiralia</taxon>
        <taxon>Lophotrochozoa</taxon>
        <taxon>Mollusca</taxon>
        <taxon>Bivalvia</taxon>
        <taxon>Autobranchia</taxon>
        <taxon>Heteroconchia</taxon>
        <taxon>Euheterodonta</taxon>
        <taxon>Imparidentia</taxon>
        <taxon>Neoheterodontei</taxon>
        <taxon>Myida</taxon>
        <taxon>Myoidea</taxon>
        <taxon>Myidae</taxon>
        <taxon>Mya</taxon>
    </lineage>
</organism>
<protein>
    <submittedName>
        <fullName evidence="3">Uncharacterized protein</fullName>
    </submittedName>
</protein>